<sequence>MPQLPLVSLSGTPRERGRQHGAALSDRIADNVALYSRRLRHDAGLSEADIAERVSLYLDVFTTASPDYRATMEGIAEASGQSLADIAMLNARFEILYSAWSQLSATVDGECTGFGAPASATPDGHVWIGQNWDWFPDVRGALLTWTDDDVKVLAYTEAGIAGAKIGVNSAGIGLCVNGLGCEDDDWKRGGLPFHLRTSRILNSRSLTEAIAIASLDAPSCSANFLIGSATKGIADVESSPVGARRLTPDNGQVLVHANHFTDPEALGIVQHFRSTPVTTFHRAERLDALLNGAKLSTEHVETSLRDHEGGELAVCRHPVETKPEHLRTHTALSVLIDLEERTLRYTDGPPCESEFTTVALSEVA</sequence>
<feature type="domain" description="Peptidase C45 hydrolase" evidence="2">
    <location>
        <begin position="121"/>
        <end position="346"/>
    </location>
</feature>
<dbReference type="KEGG" id="sna:Snas_2859"/>
<dbReference type="OrthoDB" id="8109453at2"/>
<dbReference type="Proteomes" id="UP000000844">
    <property type="component" value="Chromosome"/>
</dbReference>
<feature type="region of interest" description="Disordered" evidence="1">
    <location>
        <begin position="1"/>
        <end position="22"/>
    </location>
</feature>
<dbReference type="STRING" id="446470.Snas_2859"/>
<evidence type="ECO:0000259" key="2">
    <source>
        <dbReference type="Pfam" id="PF03417"/>
    </source>
</evidence>
<keyword evidence="3" id="KW-0808">Transferase</keyword>
<dbReference type="eggNOG" id="COG4927">
    <property type="taxonomic scope" value="Bacteria"/>
</dbReference>
<dbReference type="Gene3D" id="1.10.10.2120">
    <property type="match status" value="1"/>
</dbReference>
<dbReference type="GO" id="GO:0016740">
    <property type="term" value="F:transferase activity"/>
    <property type="evidence" value="ECO:0007669"/>
    <property type="project" value="UniProtKB-KW"/>
</dbReference>
<name>D3Q8G0_STANL</name>
<dbReference type="InterPro" id="IPR047801">
    <property type="entry name" value="Peptidase_C45"/>
</dbReference>
<dbReference type="RefSeq" id="WP_013018105.1">
    <property type="nucleotide sequence ID" value="NC_013947.1"/>
</dbReference>
<dbReference type="PANTHER" id="PTHR34180">
    <property type="entry name" value="PEPTIDASE C45"/>
    <property type="match status" value="1"/>
</dbReference>
<keyword evidence="4" id="KW-1185">Reference proteome</keyword>
<evidence type="ECO:0000313" key="4">
    <source>
        <dbReference type="Proteomes" id="UP000000844"/>
    </source>
</evidence>
<reference evidence="3 4" key="1">
    <citation type="journal article" date="2009" name="Stand. Genomic Sci.">
        <title>Complete genome sequence of Stackebrandtia nassauensis type strain (LLR-40K-21).</title>
        <authorList>
            <person name="Munk C."/>
            <person name="Lapidus A."/>
            <person name="Copeland A."/>
            <person name="Jando M."/>
            <person name="Mayilraj S."/>
            <person name="Glavina Del Rio T."/>
            <person name="Nolan M."/>
            <person name="Chen F."/>
            <person name="Lucas S."/>
            <person name="Tice H."/>
            <person name="Cheng J.F."/>
            <person name="Han C."/>
            <person name="Detter J.C."/>
            <person name="Bruce D."/>
            <person name="Goodwin L."/>
            <person name="Chain P."/>
            <person name="Pitluck S."/>
            <person name="Goker M."/>
            <person name="Ovchinikova G."/>
            <person name="Pati A."/>
            <person name="Ivanova N."/>
            <person name="Mavromatis K."/>
            <person name="Chen A."/>
            <person name="Palaniappan K."/>
            <person name="Land M."/>
            <person name="Hauser L."/>
            <person name="Chang Y.J."/>
            <person name="Jeffries C.D."/>
            <person name="Bristow J."/>
            <person name="Eisen J.A."/>
            <person name="Markowitz V."/>
            <person name="Hugenholtz P."/>
            <person name="Kyrpides N.C."/>
            <person name="Klenk H.P."/>
        </authorList>
    </citation>
    <scope>NUCLEOTIDE SEQUENCE [LARGE SCALE GENOMIC DNA]</scope>
    <source>
        <strain evidence="4">DSM 44728 / CIP 108903 / NRRL B-16338 / NBRC 102104 / LLR-40K-21</strain>
    </source>
</reference>
<organism evidence="3 4">
    <name type="scientific">Stackebrandtia nassauensis (strain DSM 44728 / CIP 108903 / NRRL B-16338 / NBRC 102104 / LLR-40K-21)</name>
    <dbReference type="NCBI Taxonomy" id="446470"/>
    <lineage>
        <taxon>Bacteria</taxon>
        <taxon>Bacillati</taxon>
        <taxon>Actinomycetota</taxon>
        <taxon>Actinomycetes</taxon>
        <taxon>Glycomycetales</taxon>
        <taxon>Glycomycetaceae</taxon>
        <taxon>Stackebrandtia</taxon>
    </lineage>
</organism>
<gene>
    <name evidence="3" type="ordered locus">Snas_2859</name>
</gene>
<proteinExistence type="predicted"/>
<dbReference type="AlphaFoldDB" id="D3Q8G0"/>
<protein>
    <submittedName>
        <fullName evidence="3">Peptidase C45 acyl-coenzyme A:6-aminopenicillanic acid acyl-transferase</fullName>
    </submittedName>
</protein>
<dbReference type="InterPro" id="IPR047794">
    <property type="entry name" value="C45_proenzyme-like"/>
</dbReference>
<dbReference type="HOGENOM" id="CLU_037787_0_1_11"/>
<dbReference type="EMBL" id="CP001778">
    <property type="protein sequence ID" value="ADD42534.1"/>
    <property type="molecule type" value="Genomic_DNA"/>
</dbReference>
<dbReference type="PANTHER" id="PTHR34180:SF1">
    <property type="entry name" value="BETA-ALANYL-DOPAMINE_CARCININE HYDROLASE"/>
    <property type="match status" value="1"/>
</dbReference>
<accession>D3Q8G0</accession>
<evidence type="ECO:0000313" key="3">
    <source>
        <dbReference type="EMBL" id="ADD42534.1"/>
    </source>
</evidence>
<evidence type="ECO:0000256" key="1">
    <source>
        <dbReference type="SAM" id="MobiDB-lite"/>
    </source>
</evidence>
<dbReference type="Gene3D" id="3.60.60.10">
    <property type="entry name" value="Penicillin V Acylase, Chain A"/>
    <property type="match status" value="1"/>
</dbReference>
<dbReference type="InterPro" id="IPR005079">
    <property type="entry name" value="Peptidase_C45_hydrolase"/>
</dbReference>
<dbReference type="NCBIfam" id="NF040521">
    <property type="entry name" value="C45_proenzyme"/>
    <property type="match status" value="1"/>
</dbReference>
<dbReference type="Pfam" id="PF03417">
    <property type="entry name" value="AAT"/>
    <property type="match status" value="1"/>
</dbReference>